<comment type="caution">
    <text evidence="4">The sequence shown here is derived from an EMBL/GenBank/DDBJ whole genome shotgun (WGS) entry which is preliminary data.</text>
</comment>
<keyword evidence="5" id="KW-1185">Reference proteome</keyword>
<dbReference type="SUPFAM" id="SSF55174">
    <property type="entry name" value="Alpha-L RNA-binding motif"/>
    <property type="match status" value="1"/>
</dbReference>
<dbReference type="SMART" id="SM00363">
    <property type="entry name" value="S4"/>
    <property type="match status" value="1"/>
</dbReference>
<dbReference type="Proteomes" id="UP000439780">
    <property type="component" value="Unassembled WGS sequence"/>
</dbReference>
<protein>
    <submittedName>
        <fullName evidence="4">RNA-binding S4 domain-containing protein</fullName>
    </submittedName>
</protein>
<dbReference type="AlphaFoldDB" id="A0A845AEV1"/>
<gene>
    <name evidence="4" type="ORF">GRI58_04125</name>
</gene>
<dbReference type="CDD" id="cd00165">
    <property type="entry name" value="S4"/>
    <property type="match status" value="1"/>
</dbReference>
<dbReference type="PROSITE" id="PS50889">
    <property type="entry name" value="S4"/>
    <property type="match status" value="1"/>
</dbReference>
<reference evidence="4 5" key="1">
    <citation type="submission" date="2019-12" db="EMBL/GenBank/DDBJ databases">
        <title>Genomic-based taxomic classification of the family Erythrobacteraceae.</title>
        <authorList>
            <person name="Xu L."/>
        </authorList>
    </citation>
    <scope>NUCLEOTIDE SEQUENCE [LARGE SCALE GENOMIC DNA]</scope>
    <source>
        <strain evidence="4 5">KEMB 9005-328</strain>
    </source>
</reference>
<proteinExistence type="predicted"/>
<dbReference type="EMBL" id="WTYA01000002">
    <property type="protein sequence ID" value="MXP28007.1"/>
    <property type="molecule type" value="Genomic_DNA"/>
</dbReference>
<evidence type="ECO:0000313" key="4">
    <source>
        <dbReference type="EMBL" id="MXP28007.1"/>
    </source>
</evidence>
<evidence type="ECO:0000256" key="1">
    <source>
        <dbReference type="PROSITE-ProRule" id="PRU00182"/>
    </source>
</evidence>
<name>A0A845AEV1_9SPHN</name>
<dbReference type="Pfam" id="PF01479">
    <property type="entry name" value="S4"/>
    <property type="match status" value="1"/>
</dbReference>
<keyword evidence="1" id="KW-0694">RNA-binding</keyword>
<accession>A0A845AEV1</accession>
<sequence length="103" mass="11078">MRIDKLLYFLRFARSRSAASGVIATGTVRRNGERITKTSQAIHAGDILTLPLAGGVRLVEVLALPDRRGSARDAQACYRVLDPHGQSDIAASPEQPLKGTPDP</sequence>
<evidence type="ECO:0000259" key="3">
    <source>
        <dbReference type="SMART" id="SM00363"/>
    </source>
</evidence>
<dbReference type="OrthoDB" id="9797176at2"/>
<evidence type="ECO:0000313" key="5">
    <source>
        <dbReference type="Proteomes" id="UP000439780"/>
    </source>
</evidence>
<dbReference type="GO" id="GO:0003723">
    <property type="term" value="F:RNA binding"/>
    <property type="evidence" value="ECO:0007669"/>
    <property type="project" value="UniProtKB-KW"/>
</dbReference>
<feature type="region of interest" description="Disordered" evidence="2">
    <location>
        <begin position="84"/>
        <end position="103"/>
    </location>
</feature>
<organism evidence="4 5">
    <name type="scientific">Qipengyuania algicida</name>
    <dbReference type="NCBI Taxonomy" id="1836209"/>
    <lineage>
        <taxon>Bacteria</taxon>
        <taxon>Pseudomonadati</taxon>
        <taxon>Pseudomonadota</taxon>
        <taxon>Alphaproteobacteria</taxon>
        <taxon>Sphingomonadales</taxon>
        <taxon>Erythrobacteraceae</taxon>
        <taxon>Qipengyuania</taxon>
    </lineage>
</organism>
<dbReference type="InterPro" id="IPR002942">
    <property type="entry name" value="S4_RNA-bd"/>
</dbReference>
<dbReference type="InterPro" id="IPR036986">
    <property type="entry name" value="S4_RNA-bd_sf"/>
</dbReference>
<dbReference type="RefSeq" id="WP_160752415.1">
    <property type="nucleotide sequence ID" value="NZ_WTYA01000002.1"/>
</dbReference>
<feature type="domain" description="RNA-binding S4" evidence="3">
    <location>
        <begin position="1"/>
        <end position="65"/>
    </location>
</feature>
<evidence type="ECO:0000256" key="2">
    <source>
        <dbReference type="SAM" id="MobiDB-lite"/>
    </source>
</evidence>
<dbReference type="Gene3D" id="3.10.290.10">
    <property type="entry name" value="RNA-binding S4 domain"/>
    <property type="match status" value="1"/>
</dbReference>